<evidence type="ECO:0000256" key="1">
    <source>
        <dbReference type="ARBA" id="ARBA00001974"/>
    </source>
</evidence>
<evidence type="ECO:0000256" key="8">
    <source>
        <dbReference type="ARBA" id="ARBA00023027"/>
    </source>
</evidence>
<dbReference type="RefSeq" id="WP_027829659.1">
    <property type="nucleotide sequence ID" value="NZ_AZFW01000103.1"/>
</dbReference>
<gene>
    <name evidence="13" type="ORF">FC91_GL000567</name>
</gene>
<evidence type="ECO:0000256" key="12">
    <source>
        <dbReference type="RuleBase" id="RU003862"/>
    </source>
</evidence>
<comment type="caution">
    <text evidence="13">The sequence shown here is derived from an EMBL/GenBank/DDBJ whole genome shotgun (WGS) entry which is preliminary data.</text>
</comment>
<dbReference type="GO" id="GO:0009086">
    <property type="term" value="P:methionine biosynthetic process"/>
    <property type="evidence" value="ECO:0007669"/>
    <property type="project" value="UniProtKB-KW"/>
</dbReference>
<evidence type="ECO:0000256" key="4">
    <source>
        <dbReference type="ARBA" id="ARBA00022605"/>
    </source>
</evidence>
<keyword evidence="9" id="KW-0486">Methionine biosynthesis</keyword>
<dbReference type="InterPro" id="IPR003171">
    <property type="entry name" value="Mehydrof_redctse-like"/>
</dbReference>
<evidence type="ECO:0000256" key="9">
    <source>
        <dbReference type="ARBA" id="ARBA00023167"/>
    </source>
</evidence>
<evidence type="ECO:0000313" key="14">
    <source>
        <dbReference type="Proteomes" id="UP000050949"/>
    </source>
</evidence>
<evidence type="ECO:0000256" key="5">
    <source>
        <dbReference type="ARBA" id="ARBA00022630"/>
    </source>
</evidence>
<evidence type="ECO:0000313" key="13">
    <source>
        <dbReference type="EMBL" id="KRM25652.1"/>
    </source>
</evidence>
<comment type="cofactor">
    <cofactor evidence="1 12">
        <name>FAD</name>
        <dbReference type="ChEBI" id="CHEBI:57692"/>
    </cofactor>
</comment>
<dbReference type="eggNOG" id="COG0685">
    <property type="taxonomic scope" value="Bacteria"/>
</dbReference>
<organism evidence="13 14">
    <name type="scientific">Schleiferilactobacillus harbinensis DSM 16991</name>
    <dbReference type="NCBI Taxonomy" id="1122147"/>
    <lineage>
        <taxon>Bacteria</taxon>
        <taxon>Bacillati</taxon>
        <taxon>Bacillota</taxon>
        <taxon>Bacilli</taxon>
        <taxon>Lactobacillales</taxon>
        <taxon>Lactobacillaceae</taxon>
        <taxon>Schleiferilactobacillus</taxon>
    </lineage>
</organism>
<dbReference type="PANTHER" id="PTHR45754">
    <property type="entry name" value="METHYLENETETRAHYDROFOLATE REDUCTASE"/>
    <property type="match status" value="1"/>
</dbReference>
<dbReference type="InterPro" id="IPR004620">
    <property type="entry name" value="MTHF_reductase_bac"/>
</dbReference>
<dbReference type="PANTHER" id="PTHR45754:SF3">
    <property type="entry name" value="METHYLENETETRAHYDROFOLATE REDUCTASE (NADPH)"/>
    <property type="match status" value="1"/>
</dbReference>
<dbReference type="SUPFAM" id="SSF51730">
    <property type="entry name" value="FAD-linked oxidoreductase"/>
    <property type="match status" value="1"/>
</dbReference>
<reference evidence="13 14" key="1">
    <citation type="journal article" date="2015" name="Genome Announc.">
        <title>Expanding the biotechnology potential of lactobacilli through comparative genomics of 213 strains and associated genera.</title>
        <authorList>
            <person name="Sun Z."/>
            <person name="Harris H.M."/>
            <person name="McCann A."/>
            <person name="Guo C."/>
            <person name="Argimon S."/>
            <person name="Zhang W."/>
            <person name="Yang X."/>
            <person name="Jeffery I.B."/>
            <person name="Cooney J.C."/>
            <person name="Kagawa T.F."/>
            <person name="Liu W."/>
            <person name="Song Y."/>
            <person name="Salvetti E."/>
            <person name="Wrobel A."/>
            <person name="Rasinkangas P."/>
            <person name="Parkhill J."/>
            <person name="Rea M.C."/>
            <person name="O'Sullivan O."/>
            <person name="Ritari J."/>
            <person name="Douillard F.P."/>
            <person name="Paul Ross R."/>
            <person name="Yang R."/>
            <person name="Briner A.E."/>
            <person name="Felis G.E."/>
            <person name="de Vos W.M."/>
            <person name="Barrangou R."/>
            <person name="Klaenhammer T.R."/>
            <person name="Caufield P.W."/>
            <person name="Cui Y."/>
            <person name="Zhang H."/>
            <person name="O'Toole P.W."/>
        </authorList>
    </citation>
    <scope>NUCLEOTIDE SEQUENCE [LARGE SCALE GENOMIC DNA]</scope>
    <source>
        <strain evidence="13 14">DSM 16991</strain>
    </source>
</reference>
<proteinExistence type="inferred from homology"/>
<sequence length="290" mass="31592">MQINQLFKDRPVISFEVFPPRKNATAASLRKMDETLAVLSDLHPDYVSVTFGANGALQATGTLATASYIKDTYGIETVAHLPASQLSADQIHGLLNELQAHGIENILALRGDIPAGGRLSNDFPHACDLIRYIHQCGDFNVIGACYPEGHPESPDLATDIHYLKDKVDAGASHLISQLFFDNQVFYDFIAQARAAGITVPIQAGIMPVINAHQIERMATMSGVALPEKFTRMMARFQDNPVAMREAGIAYAVDQIIDLLVHGVDGVHLYTMDNADVAQRIFAAAEQVIHA</sequence>
<evidence type="ECO:0000256" key="3">
    <source>
        <dbReference type="ARBA" id="ARBA00006743"/>
    </source>
</evidence>
<comment type="pathway">
    <text evidence="10">Amino-acid biosynthesis; L-methionine biosynthesis via de novo pathway.</text>
</comment>
<comment type="similarity">
    <text evidence="3 12">Belongs to the methylenetetrahydrofolate reductase family.</text>
</comment>
<comment type="pathway">
    <text evidence="2 12">One-carbon metabolism; tetrahydrofolate interconversion.</text>
</comment>
<comment type="catalytic activity">
    <reaction evidence="11">
        <text>(6S)-5-methyl-5,6,7,8-tetrahydrofolate + NAD(+) = (6R)-5,10-methylene-5,6,7,8-tetrahydrofolate + NADH + H(+)</text>
        <dbReference type="Rhea" id="RHEA:19821"/>
        <dbReference type="ChEBI" id="CHEBI:15378"/>
        <dbReference type="ChEBI" id="CHEBI:15636"/>
        <dbReference type="ChEBI" id="CHEBI:18608"/>
        <dbReference type="ChEBI" id="CHEBI:57540"/>
        <dbReference type="ChEBI" id="CHEBI:57945"/>
        <dbReference type="EC" id="1.5.1.54"/>
    </reaction>
    <physiologicalReaction direction="right-to-left" evidence="11">
        <dbReference type="Rhea" id="RHEA:19823"/>
    </physiologicalReaction>
</comment>
<accession>A0A0R1XB12</accession>
<dbReference type="InterPro" id="IPR029041">
    <property type="entry name" value="FAD-linked_oxidoreductase-like"/>
</dbReference>
<name>A0A0R1XB12_9LACO</name>
<keyword evidence="5 12" id="KW-0285">Flavoprotein</keyword>
<dbReference type="EC" id="1.5.1.54" evidence="12"/>
<dbReference type="OrthoDB" id="9812555at2"/>
<dbReference type="EMBL" id="AZFW01000103">
    <property type="protein sequence ID" value="KRM25652.1"/>
    <property type="molecule type" value="Genomic_DNA"/>
</dbReference>
<dbReference type="PATRIC" id="fig|1122147.4.peg.588"/>
<protein>
    <recommendedName>
        <fullName evidence="12">Methylenetetrahydrofolate reductase</fullName>
        <ecNumber evidence="12">1.5.1.54</ecNumber>
    </recommendedName>
</protein>
<keyword evidence="8" id="KW-0520">NAD</keyword>
<dbReference type="NCBIfam" id="TIGR00676">
    <property type="entry name" value="fadh2"/>
    <property type="match status" value="1"/>
</dbReference>
<dbReference type="Gene3D" id="3.20.20.220">
    <property type="match status" value="1"/>
</dbReference>
<dbReference type="UniPathway" id="UPA00193"/>
<dbReference type="CDD" id="cd00537">
    <property type="entry name" value="MTHFR"/>
    <property type="match status" value="1"/>
</dbReference>
<dbReference type="Pfam" id="PF02219">
    <property type="entry name" value="MTHFR"/>
    <property type="match status" value="1"/>
</dbReference>
<dbReference type="GO" id="GO:0005829">
    <property type="term" value="C:cytosol"/>
    <property type="evidence" value="ECO:0007669"/>
    <property type="project" value="InterPro"/>
</dbReference>
<dbReference type="GO" id="GO:0106312">
    <property type="term" value="F:methylenetetrahydrofolate reductase (NADH) activity"/>
    <property type="evidence" value="ECO:0007669"/>
    <property type="project" value="UniProtKB-EC"/>
</dbReference>
<keyword evidence="4" id="KW-0028">Amino-acid biosynthesis</keyword>
<evidence type="ECO:0000256" key="2">
    <source>
        <dbReference type="ARBA" id="ARBA00004777"/>
    </source>
</evidence>
<dbReference type="GO" id="GO:0071949">
    <property type="term" value="F:FAD binding"/>
    <property type="evidence" value="ECO:0007669"/>
    <property type="project" value="TreeGrafter"/>
</dbReference>
<evidence type="ECO:0000256" key="10">
    <source>
        <dbReference type="ARBA" id="ARBA00034478"/>
    </source>
</evidence>
<dbReference type="Proteomes" id="UP000050949">
    <property type="component" value="Unassembled WGS sequence"/>
</dbReference>
<evidence type="ECO:0000256" key="6">
    <source>
        <dbReference type="ARBA" id="ARBA00022827"/>
    </source>
</evidence>
<dbReference type="GO" id="GO:0035999">
    <property type="term" value="P:tetrahydrofolate interconversion"/>
    <property type="evidence" value="ECO:0007669"/>
    <property type="project" value="UniProtKB-UniPathway"/>
</dbReference>
<keyword evidence="7 12" id="KW-0560">Oxidoreductase</keyword>
<dbReference type="AlphaFoldDB" id="A0A0R1XB12"/>
<keyword evidence="6 12" id="KW-0274">FAD</keyword>
<evidence type="ECO:0000256" key="7">
    <source>
        <dbReference type="ARBA" id="ARBA00023002"/>
    </source>
</evidence>
<evidence type="ECO:0000256" key="11">
    <source>
        <dbReference type="ARBA" id="ARBA00048628"/>
    </source>
</evidence>